<gene>
    <name evidence="1" type="ORF">A5635_08560</name>
</gene>
<dbReference type="Proteomes" id="UP000093819">
    <property type="component" value="Unassembled WGS sequence"/>
</dbReference>
<organism evidence="1 2">
    <name type="scientific">Mycobacterium asiaticum</name>
    <dbReference type="NCBI Taxonomy" id="1790"/>
    <lineage>
        <taxon>Bacteria</taxon>
        <taxon>Bacillati</taxon>
        <taxon>Actinomycetota</taxon>
        <taxon>Actinomycetes</taxon>
        <taxon>Mycobacteriales</taxon>
        <taxon>Mycobacteriaceae</taxon>
        <taxon>Mycobacterium</taxon>
    </lineage>
</organism>
<proteinExistence type="predicted"/>
<sequence>MRRRFRLVVAILGALLATSCQTPSRPGRADENTPATTPLEIRHDLDPLTSRFPLIGHPLSASWVTWNNASGRSPGPTTYWIDAVITLEPSTTTALVSQYQATDHGLRPAVQAILQSDVPAGPFLTGTALDDAFGAAVYLDQHDNQLVIKWVRN</sequence>
<protein>
    <recommendedName>
        <fullName evidence="3">Lipoprotein</fullName>
    </recommendedName>
</protein>
<evidence type="ECO:0000313" key="1">
    <source>
        <dbReference type="EMBL" id="OBK15427.1"/>
    </source>
</evidence>
<dbReference type="EMBL" id="LZLR01000223">
    <property type="protein sequence ID" value="OBK15427.1"/>
    <property type="molecule type" value="Genomic_DNA"/>
</dbReference>
<dbReference type="PROSITE" id="PS51257">
    <property type="entry name" value="PROKAR_LIPOPROTEIN"/>
    <property type="match status" value="1"/>
</dbReference>
<dbReference type="AlphaFoldDB" id="A0A1A3N4X8"/>
<evidence type="ECO:0008006" key="3">
    <source>
        <dbReference type="Google" id="ProtNLM"/>
    </source>
</evidence>
<comment type="caution">
    <text evidence="1">The sequence shown here is derived from an EMBL/GenBank/DDBJ whole genome shotgun (WGS) entry which is preliminary data.</text>
</comment>
<accession>A0A1A3N4X8</accession>
<reference evidence="1 2" key="1">
    <citation type="submission" date="2016-06" db="EMBL/GenBank/DDBJ databases">
        <authorList>
            <person name="Kjaerup R.B."/>
            <person name="Dalgaard T.S."/>
            <person name="Juul-Madsen H.R."/>
        </authorList>
    </citation>
    <scope>NUCLEOTIDE SEQUENCE [LARGE SCALE GENOMIC DNA]</scope>
    <source>
        <strain evidence="1 2">1245335.1</strain>
    </source>
</reference>
<evidence type="ECO:0000313" key="2">
    <source>
        <dbReference type="Proteomes" id="UP000093819"/>
    </source>
</evidence>
<name>A0A1A3N4X8_MYCAS</name>